<accession>A0A8S4QPX6</accession>
<reference evidence="1" key="1">
    <citation type="submission" date="2022-03" db="EMBL/GenBank/DDBJ databases">
        <authorList>
            <person name="Lindestad O."/>
        </authorList>
    </citation>
    <scope>NUCLEOTIDE SEQUENCE</scope>
</reference>
<dbReference type="EMBL" id="CAKXAJ010010215">
    <property type="protein sequence ID" value="CAH2211425.1"/>
    <property type="molecule type" value="Genomic_DNA"/>
</dbReference>
<organism evidence="1 2">
    <name type="scientific">Pararge aegeria aegeria</name>
    <dbReference type="NCBI Taxonomy" id="348720"/>
    <lineage>
        <taxon>Eukaryota</taxon>
        <taxon>Metazoa</taxon>
        <taxon>Ecdysozoa</taxon>
        <taxon>Arthropoda</taxon>
        <taxon>Hexapoda</taxon>
        <taxon>Insecta</taxon>
        <taxon>Pterygota</taxon>
        <taxon>Neoptera</taxon>
        <taxon>Endopterygota</taxon>
        <taxon>Lepidoptera</taxon>
        <taxon>Glossata</taxon>
        <taxon>Ditrysia</taxon>
        <taxon>Papilionoidea</taxon>
        <taxon>Nymphalidae</taxon>
        <taxon>Satyrinae</taxon>
        <taxon>Satyrini</taxon>
        <taxon>Parargina</taxon>
        <taxon>Pararge</taxon>
    </lineage>
</organism>
<dbReference type="AlphaFoldDB" id="A0A8S4QPX6"/>
<gene>
    <name evidence="1" type="primary">jg1373</name>
    <name evidence="1" type="ORF">PAEG_LOCUS3242</name>
</gene>
<sequence>NGNHEHNCDTIPDSIPIAPDIAQEAGSVPIDIPDQNEEITEPGLHEEAAASGLSDLDPKILAALGESTSESPDY</sequence>
<protein>
    <submittedName>
        <fullName evidence="1">Jg1373 protein</fullName>
    </submittedName>
</protein>
<proteinExistence type="predicted"/>
<comment type="caution">
    <text evidence="1">The sequence shown here is derived from an EMBL/GenBank/DDBJ whole genome shotgun (WGS) entry which is preliminary data.</text>
</comment>
<evidence type="ECO:0000313" key="2">
    <source>
        <dbReference type="Proteomes" id="UP000838756"/>
    </source>
</evidence>
<evidence type="ECO:0000313" key="1">
    <source>
        <dbReference type="EMBL" id="CAH2211425.1"/>
    </source>
</evidence>
<keyword evidence="2" id="KW-1185">Reference proteome</keyword>
<feature type="non-terminal residue" evidence="1">
    <location>
        <position position="1"/>
    </location>
</feature>
<dbReference type="Proteomes" id="UP000838756">
    <property type="component" value="Unassembled WGS sequence"/>
</dbReference>
<feature type="non-terminal residue" evidence="1">
    <location>
        <position position="74"/>
    </location>
</feature>
<dbReference type="OrthoDB" id="7491131at2759"/>
<name>A0A8S4QPX6_9NEOP</name>